<sequence>MPARLPGFLRLWFALDVVLALAPPLHWRLNGAAPVLGLPPVLAYLWGTSLFIAASTVAAYLAERREA</sequence>
<protein>
    <recommendedName>
        <fullName evidence="4">Transmembrane protein</fullName>
    </recommendedName>
</protein>
<comment type="caution">
    <text evidence="2">The sequence shown here is derived from an EMBL/GenBank/DDBJ whole genome shotgun (WGS) entry which is preliminary data.</text>
</comment>
<evidence type="ECO:0000313" key="3">
    <source>
        <dbReference type="Proteomes" id="UP001055156"/>
    </source>
</evidence>
<organism evidence="2 3">
    <name type="scientific">Methylobacterium organophilum</name>
    <dbReference type="NCBI Taxonomy" id="410"/>
    <lineage>
        <taxon>Bacteria</taxon>
        <taxon>Pseudomonadati</taxon>
        <taxon>Pseudomonadota</taxon>
        <taxon>Alphaproteobacteria</taxon>
        <taxon>Hyphomicrobiales</taxon>
        <taxon>Methylobacteriaceae</taxon>
        <taxon>Methylobacterium</taxon>
    </lineage>
</organism>
<proteinExistence type="predicted"/>
<keyword evidence="1" id="KW-1133">Transmembrane helix</keyword>
<dbReference type="EMBL" id="BPQV01000004">
    <property type="protein sequence ID" value="GJE26892.1"/>
    <property type="molecule type" value="Genomic_DNA"/>
</dbReference>
<reference evidence="2" key="1">
    <citation type="journal article" date="2021" name="Front. Microbiol.">
        <title>Comprehensive Comparative Genomics and Phenotyping of Methylobacterium Species.</title>
        <authorList>
            <person name="Alessa O."/>
            <person name="Ogura Y."/>
            <person name="Fujitani Y."/>
            <person name="Takami H."/>
            <person name="Hayashi T."/>
            <person name="Sahin N."/>
            <person name="Tani A."/>
        </authorList>
    </citation>
    <scope>NUCLEOTIDE SEQUENCE</scope>
    <source>
        <strain evidence="2">NBRC 15689</strain>
    </source>
</reference>
<evidence type="ECO:0000256" key="1">
    <source>
        <dbReference type="SAM" id="Phobius"/>
    </source>
</evidence>
<accession>A0ABQ4T5F7</accession>
<gene>
    <name evidence="2" type="ORF">LKMONMHP_1746</name>
</gene>
<feature type="transmembrane region" description="Helical" evidence="1">
    <location>
        <begin position="44"/>
        <end position="62"/>
    </location>
</feature>
<evidence type="ECO:0008006" key="4">
    <source>
        <dbReference type="Google" id="ProtNLM"/>
    </source>
</evidence>
<reference evidence="2" key="2">
    <citation type="submission" date="2021-08" db="EMBL/GenBank/DDBJ databases">
        <authorList>
            <person name="Tani A."/>
            <person name="Ola A."/>
            <person name="Ogura Y."/>
            <person name="Katsura K."/>
            <person name="Hayashi T."/>
        </authorList>
    </citation>
    <scope>NUCLEOTIDE SEQUENCE</scope>
    <source>
        <strain evidence="2">NBRC 15689</strain>
    </source>
</reference>
<keyword evidence="1" id="KW-0812">Transmembrane</keyword>
<dbReference type="Proteomes" id="UP001055156">
    <property type="component" value="Unassembled WGS sequence"/>
</dbReference>
<name>A0ABQ4T5F7_METOR</name>
<keyword evidence="3" id="KW-1185">Reference proteome</keyword>
<evidence type="ECO:0000313" key="2">
    <source>
        <dbReference type="EMBL" id="GJE26892.1"/>
    </source>
</evidence>
<dbReference type="RefSeq" id="WP_238310751.1">
    <property type="nucleotide sequence ID" value="NZ_BPQV01000004.1"/>
</dbReference>
<keyword evidence="1" id="KW-0472">Membrane</keyword>